<sequence>MDKAYRVDTQKIVWAEELPMLMKGRTKEELSFQCSDPKCRVKVVANSYKLTNKKIPYFSINPKLAHVDNCEEALLYGLTGKAKDRKLTVNELKVVGYPSQLVLSDVAEDPIEIIADSITTNSSDGTTTGKMRLGYNDELSFDPEDGKRNSKVSSIKRIVDFYLGFERNRDVEIEVLGEKSEYRYLFRRIGYGLNHSPFIDNKIFYAPLKLFKSGALTEDDDKMVFELLPHRESKENNYKVVLSKKDLSSQKISRIRNNYKRVFDETYERFTLKTLDKGYEGYVFFLGTGPTKDKPLEFNVVSSFIYFKYTDVRKTINEAK</sequence>
<proteinExistence type="predicted"/>
<accession>A0ABP2NDW7</accession>
<evidence type="ECO:0000313" key="2">
    <source>
        <dbReference type="Proteomes" id="UP000005402"/>
    </source>
</evidence>
<organism evidence="1 2">
    <name type="scientific">Myroides odoratimimus CCUG 10230</name>
    <dbReference type="NCBI Taxonomy" id="883150"/>
    <lineage>
        <taxon>Bacteria</taxon>
        <taxon>Pseudomonadati</taxon>
        <taxon>Bacteroidota</taxon>
        <taxon>Flavobacteriia</taxon>
        <taxon>Flavobacteriales</taxon>
        <taxon>Flavobacteriaceae</taxon>
        <taxon>Myroides</taxon>
    </lineage>
</organism>
<reference evidence="1" key="1">
    <citation type="submission" date="2012-07" db="EMBL/GenBank/DDBJ databases">
        <title>The Genome Sequence of Myroides odoratimimus CCUG 10230.</title>
        <authorList>
            <consortium name="The Broad Institute Genome Sequencing Platform"/>
            <person name="Earl A."/>
            <person name="Ward D."/>
            <person name="Feldgarden M."/>
            <person name="Gevers D."/>
            <person name="Huys G."/>
            <person name="Walker B."/>
            <person name="Young S.K."/>
            <person name="Zeng Q."/>
            <person name="Gargeya S."/>
            <person name="Fitzgerald M."/>
            <person name="Haas B."/>
            <person name="Abouelleil A."/>
            <person name="Alvarado L."/>
            <person name="Arachchi H.M."/>
            <person name="Berlin A.M."/>
            <person name="Chapman S.B."/>
            <person name="Goldberg J."/>
            <person name="Griggs A."/>
            <person name="Gujja S."/>
            <person name="Hansen M."/>
            <person name="Howarth C."/>
            <person name="Imamovic A."/>
            <person name="Larimer J."/>
            <person name="McCowen C."/>
            <person name="Montmayeur A."/>
            <person name="Murphy C."/>
            <person name="Neiman D."/>
            <person name="Pearson M."/>
            <person name="Priest M."/>
            <person name="Roberts A."/>
            <person name="Saif S."/>
            <person name="Shea T."/>
            <person name="Sisk P."/>
            <person name="Sykes S."/>
            <person name="Wortman J."/>
            <person name="Nusbaum C."/>
            <person name="Birren B."/>
        </authorList>
    </citation>
    <scope>NUCLEOTIDE SEQUENCE [LARGE SCALE GENOMIC DNA]</scope>
    <source>
        <strain evidence="1">CCUG 10230</strain>
    </source>
</reference>
<evidence type="ECO:0000313" key="1">
    <source>
        <dbReference type="EMBL" id="EHO11159.1"/>
    </source>
</evidence>
<dbReference type="EMBL" id="AGEC02000003">
    <property type="protein sequence ID" value="EHO11159.1"/>
    <property type="molecule type" value="Genomic_DNA"/>
</dbReference>
<dbReference type="RefSeq" id="WP_006257553.1">
    <property type="nucleotide sequence ID" value="NZ_KE161015.1"/>
</dbReference>
<protein>
    <submittedName>
        <fullName evidence="1">Uncharacterized protein</fullName>
    </submittedName>
</protein>
<gene>
    <name evidence="1" type="ORF">HMPREF9712_00816</name>
</gene>
<keyword evidence="2" id="KW-1185">Reference proteome</keyword>
<name>A0ABP2NDW7_9FLAO</name>
<comment type="caution">
    <text evidence="1">The sequence shown here is derived from an EMBL/GenBank/DDBJ whole genome shotgun (WGS) entry which is preliminary data.</text>
</comment>
<dbReference type="Proteomes" id="UP000005402">
    <property type="component" value="Unassembled WGS sequence"/>
</dbReference>